<gene>
    <name evidence="2" type="ORF">P171DRAFT_456882</name>
</gene>
<sequence>MSQRHVRFNVNELARCAAEAIGAESCVSIEKYPDGMYNKSMLLTMDNGSEVVAKVPNPNAGMAHFTTASEVATMDFVRNVLGTPVPRVLAWSSKAQENPVGAEYIIMKKVQGIELETVWSSMDIKARFSLVKTIAGFQKNWTSISFKKFGSLYYAADLHESTANEPLYVDANGVDIVDGKFAIGPSTGRELVDNARATIQFDRGPWNSLGEYHGAIGHREIACVNQVPHLPKSPITLCGPGTYQPTRERKLKALHCYLELIQFLFPKDRAISSAHLWHGDLHVANIFVNPSEPTEVVSLIDWQSTEISPLYFHARQPQILDHDGPPVSGLERPQPPQEMDQLKGDSKKRADTLYLQQSLCSLYNTLTHRQNPQLYAAFEFQQTTSYLLLLLARNLLIDGEASYLLQVAELEAKWDMLPRAKGSTYPFSFSQKDREGFEAEVEGVVRGMEAMRAIRDSLGELFPEQGIVRPDQYEEALDALAQMKDQVIETFATTEHEREVWEKMWPFGT</sequence>
<dbReference type="SUPFAM" id="SSF56112">
    <property type="entry name" value="Protein kinase-like (PK-like)"/>
    <property type="match status" value="1"/>
</dbReference>
<comment type="caution">
    <text evidence="2">The sequence shown here is derived from an EMBL/GenBank/DDBJ whole genome shotgun (WGS) entry which is preliminary data.</text>
</comment>
<name>A0A9P4P9H6_9PLEO</name>
<dbReference type="Gene3D" id="3.90.1200.10">
    <property type="match status" value="1"/>
</dbReference>
<dbReference type="OrthoDB" id="2831558at2759"/>
<dbReference type="EMBL" id="MU001506">
    <property type="protein sequence ID" value="KAF2440874.1"/>
    <property type="molecule type" value="Genomic_DNA"/>
</dbReference>
<organism evidence="2 3">
    <name type="scientific">Karstenula rhodostoma CBS 690.94</name>
    <dbReference type="NCBI Taxonomy" id="1392251"/>
    <lineage>
        <taxon>Eukaryota</taxon>
        <taxon>Fungi</taxon>
        <taxon>Dikarya</taxon>
        <taxon>Ascomycota</taxon>
        <taxon>Pezizomycotina</taxon>
        <taxon>Dothideomycetes</taxon>
        <taxon>Pleosporomycetidae</taxon>
        <taxon>Pleosporales</taxon>
        <taxon>Massarineae</taxon>
        <taxon>Didymosphaeriaceae</taxon>
        <taxon>Karstenula</taxon>
    </lineage>
</organism>
<dbReference type="InterPro" id="IPR051035">
    <property type="entry name" value="Mito_inheritance_9"/>
</dbReference>
<dbReference type="PANTHER" id="PTHR36091:SF2">
    <property type="entry name" value="AMINOGLYCOSIDE PHOSPHOTRANSFERASE DOMAIN-CONTAINING PROTEIN"/>
    <property type="match status" value="1"/>
</dbReference>
<evidence type="ECO:0008006" key="4">
    <source>
        <dbReference type="Google" id="ProtNLM"/>
    </source>
</evidence>
<protein>
    <recommendedName>
        <fullName evidence="4">Aminoglycoside phosphotransferase domain-containing protein</fullName>
    </recommendedName>
</protein>
<proteinExistence type="predicted"/>
<dbReference type="Proteomes" id="UP000799764">
    <property type="component" value="Unassembled WGS sequence"/>
</dbReference>
<evidence type="ECO:0000313" key="3">
    <source>
        <dbReference type="Proteomes" id="UP000799764"/>
    </source>
</evidence>
<dbReference type="PANTHER" id="PTHR36091">
    <property type="entry name" value="ALTERED INHERITANCE OF MITOCHONDRIA PROTEIN 9, MITOCHONDRIAL"/>
    <property type="match status" value="1"/>
</dbReference>
<feature type="region of interest" description="Disordered" evidence="1">
    <location>
        <begin position="322"/>
        <end position="343"/>
    </location>
</feature>
<evidence type="ECO:0000313" key="2">
    <source>
        <dbReference type="EMBL" id="KAF2440874.1"/>
    </source>
</evidence>
<dbReference type="GO" id="GO:0005739">
    <property type="term" value="C:mitochondrion"/>
    <property type="evidence" value="ECO:0007669"/>
    <property type="project" value="TreeGrafter"/>
</dbReference>
<accession>A0A9P4P9H6</accession>
<dbReference type="AlphaFoldDB" id="A0A9P4P9H6"/>
<dbReference type="InterPro" id="IPR011009">
    <property type="entry name" value="Kinase-like_dom_sf"/>
</dbReference>
<reference evidence="2" key="1">
    <citation type="journal article" date="2020" name="Stud. Mycol.">
        <title>101 Dothideomycetes genomes: a test case for predicting lifestyles and emergence of pathogens.</title>
        <authorList>
            <person name="Haridas S."/>
            <person name="Albert R."/>
            <person name="Binder M."/>
            <person name="Bloem J."/>
            <person name="Labutti K."/>
            <person name="Salamov A."/>
            <person name="Andreopoulos B."/>
            <person name="Baker S."/>
            <person name="Barry K."/>
            <person name="Bills G."/>
            <person name="Bluhm B."/>
            <person name="Cannon C."/>
            <person name="Castanera R."/>
            <person name="Culley D."/>
            <person name="Daum C."/>
            <person name="Ezra D."/>
            <person name="Gonzalez J."/>
            <person name="Henrissat B."/>
            <person name="Kuo A."/>
            <person name="Liang C."/>
            <person name="Lipzen A."/>
            <person name="Lutzoni F."/>
            <person name="Magnuson J."/>
            <person name="Mondo S."/>
            <person name="Nolan M."/>
            <person name="Ohm R."/>
            <person name="Pangilinan J."/>
            <person name="Park H.-J."/>
            <person name="Ramirez L."/>
            <person name="Alfaro M."/>
            <person name="Sun H."/>
            <person name="Tritt A."/>
            <person name="Yoshinaga Y."/>
            <person name="Zwiers L.-H."/>
            <person name="Turgeon B."/>
            <person name="Goodwin S."/>
            <person name="Spatafora J."/>
            <person name="Crous P."/>
            <person name="Grigoriev I."/>
        </authorList>
    </citation>
    <scope>NUCLEOTIDE SEQUENCE</scope>
    <source>
        <strain evidence="2">CBS 690.94</strain>
    </source>
</reference>
<keyword evidence="3" id="KW-1185">Reference proteome</keyword>
<evidence type="ECO:0000256" key="1">
    <source>
        <dbReference type="SAM" id="MobiDB-lite"/>
    </source>
</evidence>